<keyword evidence="2" id="KW-0479">Metal-binding</keyword>
<keyword evidence="6" id="KW-0805">Transcription regulation</keyword>
<dbReference type="InterPro" id="IPR019786">
    <property type="entry name" value="Zinc_finger_PHD-type_CS"/>
</dbReference>
<dbReference type="InterPro" id="IPR019787">
    <property type="entry name" value="Znf_PHD-finger"/>
</dbReference>
<protein>
    <recommendedName>
        <fullName evidence="11">PHD-type domain-containing protein</fullName>
    </recommendedName>
</protein>
<evidence type="ECO:0000256" key="9">
    <source>
        <dbReference type="PROSITE-ProRule" id="PRU00146"/>
    </source>
</evidence>
<evidence type="ECO:0000313" key="13">
    <source>
        <dbReference type="Proteomes" id="UP001203297"/>
    </source>
</evidence>
<reference evidence="12" key="1">
    <citation type="journal article" date="2022" name="New Phytol.">
        <title>Evolutionary transition to the ectomycorrhizal habit in the genomes of a hyperdiverse lineage of mushroom-forming fungi.</title>
        <authorList>
            <person name="Looney B."/>
            <person name="Miyauchi S."/>
            <person name="Morin E."/>
            <person name="Drula E."/>
            <person name="Courty P.E."/>
            <person name="Kohler A."/>
            <person name="Kuo A."/>
            <person name="LaButti K."/>
            <person name="Pangilinan J."/>
            <person name="Lipzen A."/>
            <person name="Riley R."/>
            <person name="Andreopoulos W."/>
            <person name="He G."/>
            <person name="Johnson J."/>
            <person name="Nolan M."/>
            <person name="Tritt A."/>
            <person name="Barry K.W."/>
            <person name="Grigoriev I.V."/>
            <person name="Nagy L.G."/>
            <person name="Hibbett D."/>
            <person name="Henrissat B."/>
            <person name="Matheny P.B."/>
            <person name="Labbe J."/>
            <person name="Martin F.M."/>
        </authorList>
    </citation>
    <scope>NUCLEOTIDE SEQUENCE</scope>
    <source>
        <strain evidence="12">BPL690</strain>
    </source>
</reference>
<dbReference type="PROSITE" id="PS50016">
    <property type="entry name" value="ZF_PHD_2"/>
    <property type="match status" value="1"/>
</dbReference>
<organism evidence="12 13">
    <name type="scientific">Multifurca ochricompacta</name>
    <dbReference type="NCBI Taxonomy" id="376703"/>
    <lineage>
        <taxon>Eukaryota</taxon>
        <taxon>Fungi</taxon>
        <taxon>Dikarya</taxon>
        <taxon>Basidiomycota</taxon>
        <taxon>Agaricomycotina</taxon>
        <taxon>Agaricomycetes</taxon>
        <taxon>Russulales</taxon>
        <taxon>Russulaceae</taxon>
        <taxon>Multifurca</taxon>
    </lineage>
</organism>
<comment type="caution">
    <text evidence="12">The sequence shown here is derived from an EMBL/GenBank/DDBJ whole genome shotgun (WGS) entry which is preliminary data.</text>
</comment>
<evidence type="ECO:0000256" key="5">
    <source>
        <dbReference type="ARBA" id="ARBA00022833"/>
    </source>
</evidence>
<feature type="compositionally biased region" description="Low complexity" evidence="10">
    <location>
        <begin position="133"/>
        <end position="144"/>
    </location>
</feature>
<gene>
    <name evidence="12" type="ORF">B0F90DRAFT_1647858</name>
</gene>
<name>A0AAD4LXQ4_9AGAM</name>
<feature type="domain" description="PHD-type" evidence="11">
    <location>
        <begin position="20"/>
        <end position="70"/>
    </location>
</feature>
<dbReference type="InterPro" id="IPR013083">
    <property type="entry name" value="Znf_RING/FYVE/PHD"/>
</dbReference>
<keyword evidence="4 9" id="KW-0863">Zinc-finger</keyword>
<evidence type="ECO:0000256" key="6">
    <source>
        <dbReference type="ARBA" id="ARBA00023015"/>
    </source>
</evidence>
<dbReference type="Pfam" id="PF00628">
    <property type="entry name" value="PHD"/>
    <property type="match status" value="1"/>
</dbReference>
<evidence type="ECO:0000259" key="11">
    <source>
        <dbReference type="PROSITE" id="PS50016"/>
    </source>
</evidence>
<keyword evidence="3" id="KW-0677">Repeat</keyword>
<evidence type="ECO:0000256" key="8">
    <source>
        <dbReference type="ARBA" id="ARBA00023242"/>
    </source>
</evidence>
<dbReference type="Proteomes" id="UP001203297">
    <property type="component" value="Unassembled WGS sequence"/>
</dbReference>
<dbReference type="AlphaFoldDB" id="A0AAD4LXQ4"/>
<accession>A0AAD4LXQ4</accession>
<dbReference type="SUPFAM" id="SSF57903">
    <property type="entry name" value="FYVE/PHD zinc finger"/>
    <property type="match status" value="1"/>
</dbReference>
<dbReference type="InterPro" id="IPR001965">
    <property type="entry name" value="Znf_PHD"/>
</dbReference>
<dbReference type="GO" id="GO:0005634">
    <property type="term" value="C:nucleus"/>
    <property type="evidence" value="ECO:0007669"/>
    <property type="project" value="UniProtKB-SubCell"/>
</dbReference>
<dbReference type="Gene3D" id="3.30.40.10">
    <property type="entry name" value="Zinc/RING finger domain, C3HC4 (zinc finger)"/>
    <property type="match status" value="1"/>
</dbReference>
<keyword evidence="5" id="KW-0862">Zinc</keyword>
<dbReference type="SMART" id="SM00249">
    <property type="entry name" value="PHD"/>
    <property type="match status" value="1"/>
</dbReference>
<keyword evidence="8" id="KW-0539">Nucleus</keyword>
<evidence type="ECO:0000256" key="4">
    <source>
        <dbReference type="ARBA" id="ARBA00022771"/>
    </source>
</evidence>
<keyword evidence="7" id="KW-0804">Transcription</keyword>
<evidence type="ECO:0000256" key="2">
    <source>
        <dbReference type="ARBA" id="ARBA00022723"/>
    </source>
</evidence>
<sequence>MDLGSVANLVRSYPWKCVECKTCEICQEKGDDARILFCDTCDRGWHMDCLTPPLRDSPPGKWHCPSCTHNPSGICEAVPQTPLEEEPDLFNTLNIFASRLLLQRLVLRSTSCDRPRRASAEQPHRPRQNAPWSPRIRVSSSVPRAHTYADT</sequence>
<feature type="region of interest" description="Disordered" evidence="10">
    <location>
        <begin position="116"/>
        <end position="151"/>
    </location>
</feature>
<proteinExistence type="predicted"/>
<dbReference type="PANTHER" id="PTHR45888">
    <property type="entry name" value="HL01030P-RELATED"/>
    <property type="match status" value="1"/>
</dbReference>
<evidence type="ECO:0000256" key="10">
    <source>
        <dbReference type="SAM" id="MobiDB-lite"/>
    </source>
</evidence>
<dbReference type="PANTHER" id="PTHR45888:SF4">
    <property type="entry name" value="PHD FINGER PROTEIN 10"/>
    <property type="match status" value="1"/>
</dbReference>
<evidence type="ECO:0000256" key="1">
    <source>
        <dbReference type="ARBA" id="ARBA00004123"/>
    </source>
</evidence>
<keyword evidence="13" id="KW-1185">Reference proteome</keyword>
<dbReference type="EMBL" id="WTXG01000141">
    <property type="protein sequence ID" value="KAI0291912.1"/>
    <property type="molecule type" value="Genomic_DNA"/>
</dbReference>
<evidence type="ECO:0000313" key="12">
    <source>
        <dbReference type="EMBL" id="KAI0291912.1"/>
    </source>
</evidence>
<dbReference type="InterPro" id="IPR011011">
    <property type="entry name" value="Znf_FYVE_PHD"/>
</dbReference>
<comment type="subcellular location">
    <subcellularLocation>
        <location evidence="1">Nucleus</location>
    </subcellularLocation>
</comment>
<dbReference type="PROSITE" id="PS01359">
    <property type="entry name" value="ZF_PHD_1"/>
    <property type="match status" value="1"/>
</dbReference>
<dbReference type="GO" id="GO:0008270">
    <property type="term" value="F:zinc ion binding"/>
    <property type="evidence" value="ECO:0007669"/>
    <property type="project" value="UniProtKB-KW"/>
</dbReference>
<evidence type="ECO:0000256" key="3">
    <source>
        <dbReference type="ARBA" id="ARBA00022737"/>
    </source>
</evidence>
<evidence type="ECO:0000256" key="7">
    <source>
        <dbReference type="ARBA" id="ARBA00023163"/>
    </source>
</evidence>